<proteinExistence type="predicted"/>
<evidence type="ECO:0000313" key="3">
    <source>
        <dbReference type="Proteomes" id="UP000031532"/>
    </source>
</evidence>
<gene>
    <name evidence="2" type="ORF">QH73_0008730</name>
</gene>
<dbReference type="EMBL" id="JTJC03000002">
    <property type="protein sequence ID" value="NHC34742.1"/>
    <property type="molecule type" value="Genomic_DNA"/>
</dbReference>
<dbReference type="Proteomes" id="UP000031532">
    <property type="component" value="Unassembled WGS sequence"/>
</dbReference>
<evidence type="ECO:0000313" key="2">
    <source>
        <dbReference type="EMBL" id="NHC34742.1"/>
    </source>
</evidence>
<name>A0A9X5I4R8_9CYAN</name>
<organism evidence="2 3">
    <name type="scientific">Scytonema millei VB511283</name>
    <dbReference type="NCBI Taxonomy" id="1245923"/>
    <lineage>
        <taxon>Bacteria</taxon>
        <taxon>Bacillati</taxon>
        <taxon>Cyanobacteriota</taxon>
        <taxon>Cyanophyceae</taxon>
        <taxon>Nostocales</taxon>
        <taxon>Scytonemataceae</taxon>
        <taxon>Scytonema</taxon>
    </lineage>
</organism>
<keyword evidence="1" id="KW-0175">Coiled coil</keyword>
<accession>A0A9X5I4R8</accession>
<keyword evidence="3" id="KW-1185">Reference proteome</keyword>
<protein>
    <submittedName>
        <fullName evidence="2">Uncharacterized protein</fullName>
    </submittedName>
</protein>
<comment type="caution">
    <text evidence="2">The sequence shown here is derived from an EMBL/GenBank/DDBJ whole genome shotgun (WGS) entry which is preliminary data.</text>
</comment>
<sequence>MAAEFYYNKCRYTCCVVDNASTQELRIRNERGEILAVEKGKKIGLRGKRREVSKQVDVSQPYEFNLIKAAINALEIADKDRLLLEQAAVIEQQNEQVEILKQELEIFRQNKILSLEQEDKLLHLQNQLKEHEFLVEKQKKKILKLEDAQSQFPQTISLENAEKQVKSKLGLVAWNCLHPASQRDLRNAYRYYKMIKTEEFTTSADYSDAGHPLGLVAEREIVNPFFKQLYQFLLTKNTSVSFFEKASILLGSINLIVDGEYTLGDLRILLSQQWQTFTKFSLQQENRPNTNLYYTVERSDKISQADRLLVQQFLQQWKHPLSLWLAQSYAAASTIDQIRKLRNIAAHSNSMHLWQFTELWFLLVGSKTRKGVLQEIHNNRSLTENVCHAVKEKAVTFNYFPTYSSI</sequence>
<dbReference type="AlphaFoldDB" id="A0A9X5I4R8"/>
<dbReference type="OrthoDB" id="569333at2"/>
<evidence type="ECO:0000256" key="1">
    <source>
        <dbReference type="SAM" id="Coils"/>
    </source>
</evidence>
<feature type="coiled-coil region" evidence="1">
    <location>
        <begin position="83"/>
        <end position="148"/>
    </location>
</feature>
<reference evidence="2 3" key="1">
    <citation type="journal article" date="2015" name="Genome Announc.">
        <title>Draft Genome Sequence of the Terrestrial Cyanobacterium Scytonema millei VB511283, Isolated from Eastern India.</title>
        <authorList>
            <person name="Sen D."/>
            <person name="Chandrababunaidu M.M."/>
            <person name="Singh D."/>
            <person name="Sanghi N."/>
            <person name="Ghorai A."/>
            <person name="Mishra G.P."/>
            <person name="Madduluri M."/>
            <person name="Adhikary S.P."/>
            <person name="Tripathy S."/>
        </authorList>
    </citation>
    <scope>NUCLEOTIDE SEQUENCE [LARGE SCALE GENOMIC DNA]</scope>
    <source>
        <strain evidence="2 3">VB511283</strain>
    </source>
</reference>
<dbReference type="RefSeq" id="WP_132866833.1">
    <property type="nucleotide sequence ID" value="NZ_JTJC03000002.1"/>
</dbReference>